<accession>A0A815WXM4</accession>
<evidence type="ECO:0000313" key="1">
    <source>
        <dbReference type="EMBL" id="CAF1550084.1"/>
    </source>
</evidence>
<organism evidence="1 2">
    <name type="scientific">Adineta ricciae</name>
    <name type="common">Rotifer</name>
    <dbReference type="NCBI Taxonomy" id="249248"/>
    <lineage>
        <taxon>Eukaryota</taxon>
        <taxon>Metazoa</taxon>
        <taxon>Spiralia</taxon>
        <taxon>Gnathifera</taxon>
        <taxon>Rotifera</taxon>
        <taxon>Eurotatoria</taxon>
        <taxon>Bdelloidea</taxon>
        <taxon>Adinetida</taxon>
        <taxon>Adinetidae</taxon>
        <taxon>Adineta</taxon>
    </lineage>
</organism>
<dbReference type="OrthoDB" id="10058280at2759"/>
<feature type="non-terminal residue" evidence="1">
    <location>
        <position position="1"/>
    </location>
</feature>
<comment type="caution">
    <text evidence="1">The sequence shown here is derived from an EMBL/GenBank/DDBJ whole genome shotgun (WGS) entry which is preliminary data.</text>
</comment>
<reference evidence="1" key="1">
    <citation type="submission" date="2021-02" db="EMBL/GenBank/DDBJ databases">
        <authorList>
            <person name="Nowell W R."/>
        </authorList>
    </citation>
    <scope>NUCLEOTIDE SEQUENCE</scope>
</reference>
<proteinExistence type="predicted"/>
<sequence>GDGTQFQPVPQMAPQMYNNCTCLNIAGCPHLATFNDSHDHWITVPGMISDYLVLDGALASTFECYYNETVPITLKSLSNDSDKHFVMKSTIETLLNELMIDEMSIHLLIMNIPTGMSQRTAAHYDDIDVRMHSYVNQHSRSFLYPAYRNFHHFYIAPGIVHKPHHGHHRHRFYGLYSYEDDDNDDDERVYQQYWMYY</sequence>
<evidence type="ECO:0000313" key="2">
    <source>
        <dbReference type="Proteomes" id="UP000663852"/>
    </source>
</evidence>
<dbReference type="Proteomes" id="UP000663852">
    <property type="component" value="Unassembled WGS sequence"/>
</dbReference>
<gene>
    <name evidence="1" type="ORF">EDS130_LOCUS45944</name>
</gene>
<dbReference type="AlphaFoldDB" id="A0A815WXM4"/>
<protein>
    <submittedName>
        <fullName evidence="1">Uncharacterized protein</fullName>
    </submittedName>
</protein>
<dbReference type="EMBL" id="CAJNOJ010001371">
    <property type="protein sequence ID" value="CAF1550084.1"/>
    <property type="molecule type" value="Genomic_DNA"/>
</dbReference>
<name>A0A815WXM4_ADIRI</name>